<dbReference type="Proteomes" id="UP000887572">
    <property type="component" value="Unplaced"/>
</dbReference>
<dbReference type="AlphaFoldDB" id="A0A914HRE4"/>
<feature type="region of interest" description="Disordered" evidence="1">
    <location>
        <begin position="147"/>
        <end position="233"/>
    </location>
</feature>
<organism evidence="2 3">
    <name type="scientific">Globodera rostochiensis</name>
    <name type="common">Golden nematode worm</name>
    <name type="synonym">Heterodera rostochiensis</name>
    <dbReference type="NCBI Taxonomy" id="31243"/>
    <lineage>
        <taxon>Eukaryota</taxon>
        <taxon>Metazoa</taxon>
        <taxon>Ecdysozoa</taxon>
        <taxon>Nematoda</taxon>
        <taxon>Chromadorea</taxon>
        <taxon>Rhabditida</taxon>
        <taxon>Tylenchina</taxon>
        <taxon>Tylenchomorpha</taxon>
        <taxon>Tylenchoidea</taxon>
        <taxon>Heteroderidae</taxon>
        <taxon>Heteroderinae</taxon>
        <taxon>Globodera</taxon>
    </lineage>
</organism>
<feature type="compositionally biased region" description="Polar residues" evidence="1">
    <location>
        <begin position="163"/>
        <end position="172"/>
    </location>
</feature>
<accession>A0A914HRE4</accession>
<evidence type="ECO:0000313" key="3">
    <source>
        <dbReference type="WBParaSite" id="Gr19_v10_g3761.t1"/>
    </source>
</evidence>
<feature type="region of interest" description="Disordered" evidence="1">
    <location>
        <begin position="14"/>
        <end position="61"/>
    </location>
</feature>
<protein>
    <submittedName>
        <fullName evidence="3">Uncharacterized protein</fullName>
    </submittedName>
</protein>
<evidence type="ECO:0000256" key="1">
    <source>
        <dbReference type="SAM" id="MobiDB-lite"/>
    </source>
</evidence>
<feature type="compositionally biased region" description="Basic residues" evidence="1">
    <location>
        <begin position="50"/>
        <end position="61"/>
    </location>
</feature>
<proteinExistence type="predicted"/>
<keyword evidence="2" id="KW-1185">Reference proteome</keyword>
<name>A0A914HRE4_GLORO</name>
<feature type="compositionally biased region" description="Low complexity" evidence="1">
    <location>
        <begin position="21"/>
        <end position="36"/>
    </location>
</feature>
<evidence type="ECO:0000313" key="2">
    <source>
        <dbReference type="Proteomes" id="UP000887572"/>
    </source>
</evidence>
<sequence>MAISGAAECGCFGSKRAHTTAGSGQSTRRQQQTATTSESYPLPIPQNRKSSSKKSKRRLHPDHHTQYQFLQSRPRCCVFVLLLGRIYTECHGLQLKGRIYTHCHRLLLPKIRRHVAKCQCQKQREDEEELIDECGDIIRTIPIANSSKSNVRRHHPGSGQLPIPQNRTSSSKKTFKTAELAESSGSCQLPLPKNPVPSSIRPVKSHLYRIPQPPALGGLPLPNPKGKEKMKKN</sequence>
<dbReference type="WBParaSite" id="Gr19_v10_g3761.t1">
    <property type="protein sequence ID" value="Gr19_v10_g3761.t1"/>
    <property type="gene ID" value="Gr19_v10_g3761"/>
</dbReference>
<reference evidence="3" key="1">
    <citation type="submission" date="2022-11" db="UniProtKB">
        <authorList>
            <consortium name="WormBaseParasite"/>
        </authorList>
    </citation>
    <scope>IDENTIFICATION</scope>
</reference>